<dbReference type="Proteomes" id="UP000009374">
    <property type="component" value="Unassembled WGS sequence"/>
</dbReference>
<feature type="region of interest" description="Disordered" evidence="1">
    <location>
        <begin position="1"/>
        <end position="24"/>
    </location>
</feature>
<evidence type="ECO:0000313" key="2">
    <source>
        <dbReference type="EMBL" id="EES51536.1"/>
    </source>
</evidence>
<organism evidence="2 3">
    <name type="scientific">Leptospirillum ferrodiazotrophum</name>
    <dbReference type="NCBI Taxonomy" id="412449"/>
    <lineage>
        <taxon>Bacteria</taxon>
        <taxon>Pseudomonadati</taxon>
        <taxon>Nitrospirota</taxon>
        <taxon>Nitrospiria</taxon>
        <taxon>Nitrospirales</taxon>
        <taxon>Nitrospiraceae</taxon>
        <taxon>Leptospirillum</taxon>
    </lineage>
</organism>
<reference evidence="2 3" key="1">
    <citation type="journal article" date="2009" name="Appl. Environ. Microbiol.">
        <title>Community genomic and proteomic analyses of chemoautotrophic iron-oxidizing "Leptospirillum rubarum" (Group II) and "Leptospirillum ferrodiazotrophum" (Group III) bacteria in acid mine drainage biofilms.</title>
        <authorList>
            <person name="Goltsman D.S."/>
            <person name="Denef V.J."/>
            <person name="Singer S.W."/>
            <person name="VerBerkmoes N.C."/>
            <person name="Lefsrud M."/>
            <person name="Mueller R.S."/>
            <person name="Dick G.J."/>
            <person name="Sun C.L."/>
            <person name="Wheeler K.E."/>
            <person name="Zemla A."/>
            <person name="Baker B.J."/>
            <person name="Hauser L."/>
            <person name="Land M."/>
            <person name="Shah M.B."/>
            <person name="Thelen M.P."/>
            <person name="Hettich R.L."/>
            <person name="Banfield J.F."/>
        </authorList>
    </citation>
    <scope>NUCLEOTIDE SEQUENCE [LARGE SCALE GENOMIC DNA]</scope>
</reference>
<proteinExistence type="predicted"/>
<dbReference type="EMBL" id="GG693888">
    <property type="protein sequence ID" value="EES51536.1"/>
    <property type="molecule type" value="Genomic_DNA"/>
</dbReference>
<evidence type="ECO:0008006" key="4">
    <source>
        <dbReference type="Google" id="ProtNLM"/>
    </source>
</evidence>
<keyword evidence="3" id="KW-1185">Reference proteome</keyword>
<name>C6I0T6_9BACT</name>
<dbReference type="AlphaFoldDB" id="C6I0T6"/>
<accession>C6I0T6</accession>
<gene>
    <name evidence="2" type="ORF">UBAL3_95950035</name>
</gene>
<sequence>MAPSTQTLGSSSSLRKRKQSKGRYSSFDEVVVALRDLASSLPDARQSSYPARRYEMRDALLSAFSVFYFQHPSFLDAQRENHQKRLGRNNASTIFGVFKIPSAPHIRRLLDPVPSSRVSSLIFDIGDSLWEQGHLDSYRTSIGDLLVLDVTQTVSSDTISCP</sequence>
<evidence type="ECO:0000313" key="3">
    <source>
        <dbReference type="Proteomes" id="UP000009374"/>
    </source>
</evidence>
<protein>
    <recommendedName>
        <fullName evidence="4">Transposase</fullName>
    </recommendedName>
</protein>
<evidence type="ECO:0000256" key="1">
    <source>
        <dbReference type="SAM" id="MobiDB-lite"/>
    </source>
</evidence>